<dbReference type="REBASE" id="764701">
    <property type="entry name" value="S.Ech5ORF3350P"/>
</dbReference>
<proteinExistence type="inferred from homology"/>
<dbReference type="Gene3D" id="3.90.220.20">
    <property type="entry name" value="DNA methylase specificity domains"/>
    <property type="match status" value="2"/>
</dbReference>
<evidence type="ECO:0000256" key="3">
    <source>
        <dbReference type="ARBA" id="ARBA00023125"/>
    </source>
</evidence>
<dbReference type="GO" id="GO:0003677">
    <property type="term" value="F:DNA binding"/>
    <property type="evidence" value="ECO:0007669"/>
    <property type="project" value="UniProtKB-KW"/>
</dbReference>
<keyword evidence="6" id="KW-0540">Nuclease</keyword>
<dbReference type="PANTHER" id="PTHR30408">
    <property type="entry name" value="TYPE-1 RESTRICTION ENZYME ECOKI SPECIFICITY PROTEIN"/>
    <property type="match status" value="1"/>
</dbReference>
<dbReference type="AlphaFoldDB" id="A0AA96RU10"/>
<keyword evidence="3" id="KW-0238">DNA-binding</keyword>
<dbReference type="Pfam" id="PF01420">
    <property type="entry name" value="Methylase_S"/>
    <property type="match status" value="2"/>
</dbReference>
<keyword evidence="2" id="KW-0680">Restriction system</keyword>
<comment type="similarity">
    <text evidence="1">Belongs to the type-I restriction system S methylase family.</text>
</comment>
<evidence type="ECO:0000256" key="2">
    <source>
        <dbReference type="ARBA" id="ARBA00022747"/>
    </source>
</evidence>
<accession>A0AA96RU10</accession>
<keyword evidence="6" id="KW-0378">Hydrolase</keyword>
<name>A0AA96RU10_9ENTR</name>
<organism evidence="6">
    <name type="scientific">Enterobacter chuandaensis</name>
    <dbReference type="NCBI Taxonomy" id="2497875"/>
    <lineage>
        <taxon>Bacteria</taxon>
        <taxon>Pseudomonadati</taxon>
        <taxon>Pseudomonadota</taxon>
        <taxon>Gammaproteobacteria</taxon>
        <taxon>Enterobacterales</taxon>
        <taxon>Enterobacteriaceae</taxon>
        <taxon>Enterobacter</taxon>
        <taxon>Enterobacter cloacae complex</taxon>
    </lineage>
</organism>
<dbReference type="EMBL" id="JBHGSI010000004">
    <property type="protein sequence ID" value="MFB4720414.1"/>
    <property type="molecule type" value="Genomic_DNA"/>
</dbReference>
<evidence type="ECO:0000259" key="4">
    <source>
        <dbReference type="Pfam" id="PF01420"/>
    </source>
</evidence>
<keyword evidence="6" id="KW-0255">Endonuclease</keyword>
<dbReference type="KEGG" id="echu:RQP59_03345"/>
<dbReference type="Proteomes" id="UP001577381">
    <property type="component" value="Unassembled WGS sequence"/>
</dbReference>
<dbReference type="PANTHER" id="PTHR30408:SF13">
    <property type="entry name" value="TYPE I RESTRICTION ENZYME HINDI SPECIFICITY SUBUNIT"/>
    <property type="match status" value="1"/>
</dbReference>
<sequence>MGFNFQLLEHAGIQLIDGDRGKNYPKHNDLMEKGHCLFLSAKNVTKSGFQFQETAFINEIKDCQLRAGKLRHADIVLTTRGTVGNVAYYDSTNPYKHIRINSGMIIIRADDKLWNPKFLYLILTSVFLQKQIVNLVSGSAVPQLPARDIKKFILPIINKEIQDKIVNTTSVFSDKINVNIATNRTLEQMSQTLFKSWFVDFDPVIDNALDAGNPIPEALQPRTELRQKVRNNADFKPLPADIRALLPAEFEETELGWVPKGWITTSFIDLIELIGGGTPKTSVEEYWNGDIPWFSVVDAPNESDVYVLTTEKNITTEGLNNSSAKLLRKGTTIISARGTVGKCAMVAVPMAMNQSCYGVIGKNNISDEYIYFQLKNAVQALQQMGHGSVFNTITRDTFKNIKVPFCNEELTNSYSLLVKNYFSKILNNNYQNIALTNLRDTLLPKLISGELSPEDLPDLIKQTEAA</sequence>
<protein>
    <submittedName>
        <fullName evidence="6">Restriction endonuclease subunit S</fullName>
        <ecNumber evidence="6">3.1.21.-</ecNumber>
    </submittedName>
</protein>
<keyword evidence="7" id="KW-1185">Reference proteome</keyword>
<dbReference type="RefSeq" id="WP_265195104.1">
    <property type="nucleotide sequence ID" value="NZ_CP135253.1"/>
</dbReference>
<evidence type="ECO:0000313" key="6">
    <source>
        <dbReference type="EMBL" id="WNS38616.1"/>
    </source>
</evidence>
<gene>
    <name evidence="5" type="ORF">ACE3KR_16190</name>
    <name evidence="6" type="ORF">RQP59_03345</name>
</gene>
<evidence type="ECO:0000313" key="7">
    <source>
        <dbReference type="Proteomes" id="UP001577381"/>
    </source>
</evidence>
<feature type="domain" description="Type I restriction modification DNA specificity" evidence="4">
    <location>
        <begin position="22"/>
        <end position="187"/>
    </location>
</feature>
<dbReference type="CDD" id="cd17243">
    <property type="entry name" value="RMtype1_S_AchA6I-TRD2-CR2_like"/>
    <property type="match status" value="1"/>
</dbReference>
<dbReference type="EMBL" id="CP135253">
    <property type="protein sequence ID" value="WNS38616.1"/>
    <property type="molecule type" value="Genomic_DNA"/>
</dbReference>
<dbReference type="SUPFAM" id="SSF116734">
    <property type="entry name" value="DNA methylase specificity domain"/>
    <property type="match status" value="2"/>
</dbReference>
<dbReference type="InterPro" id="IPR052021">
    <property type="entry name" value="Type-I_RS_S_subunit"/>
</dbReference>
<dbReference type="GO" id="GO:0004519">
    <property type="term" value="F:endonuclease activity"/>
    <property type="evidence" value="ECO:0007669"/>
    <property type="project" value="UniProtKB-KW"/>
</dbReference>
<dbReference type="InterPro" id="IPR044946">
    <property type="entry name" value="Restrct_endonuc_typeI_TRD_sf"/>
</dbReference>
<dbReference type="GO" id="GO:0016787">
    <property type="term" value="F:hydrolase activity"/>
    <property type="evidence" value="ECO:0007669"/>
    <property type="project" value="UniProtKB-KW"/>
</dbReference>
<reference evidence="5 7" key="2">
    <citation type="submission" date="2024-09" db="EMBL/GenBank/DDBJ databases">
        <title>Molecular characterization of Carbapenemase-producing Enterobacter cloacae Complex from Infections in Argentina.</title>
        <authorList>
            <person name="De Mendieta J.M."/>
            <person name="Gomez S."/>
        </authorList>
    </citation>
    <scope>NUCLEOTIDE SEQUENCE [LARGE SCALE GENOMIC DNA]</scope>
    <source>
        <strain evidence="5 7">M23267</strain>
    </source>
</reference>
<dbReference type="GO" id="GO:0009307">
    <property type="term" value="P:DNA restriction-modification system"/>
    <property type="evidence" value="ECO:0007669"/>
    <property type="project" value="UniProtKB-KW"/>
</dbReference>
<feature type="domain" description="Type I restriction modification DNA specificity" evidence="4">
    <location>
        <begin position="259"/>
        <end position="405"/>
    </location>
</feature>
<reference evidence="6" key="1">
    <citation type="submission" date="2023-09" db="EMBL/GenBank/DDBJ databases">
        <title>Coexistence of blaNDM-1 and blaKPC-2 in Enterobacter chuandaensis.</title>
        <authorList>
            <person name="Chen R."/>
        </authorList>
    </citation>
    <scope>NUCLEOTIDE SEQUENCE</scope>
    <source>
        <strain evidence="6">FAHZZU5885</strain>
    </source>
</reference>
<dbReference type="EC" id="3.1.21.-" evidence="6"/>
<evidence type="ECO:0000313" key="5">
    <source>
        <dbReference type="EMBL" id="MFB4720414.1"/>
    </source>
</evidence>
<dbReference type="InterPro" id="IPR000055">
    <property type="entry name" value="Restrct_endonuc_typeI_TRD"/>
</dbReference>
<evidence type="ECO:0000256" key="1">
    <source>
        <dbReference type="ARBA" id="ARBA00010923"/>
    </source>
</evidence>